<keyword evidence="2" id="KW-0255">Endonuclease</keyword>
<reference evidence="2 3" key="1">
    <citation type="submission" date="2017-02" db="EMBL/GenBank/DDBJ databases">
        <authorList>
            <person name="Peterson S.W."/>
        </authorList>
    </citation>
    <scope>NUCLEOTIDE SEQUENCE [LARGE SCALE GENOMIC DNA]</scope>
    <source>
        <strain evidence="2 3">ATCC 49788</strain>
    </source>
</reference>
<evidence type="ECO:0000313" key="3">
    <source>
        <dbReference type="Proteomes" id="UP000190460"/>
    </source>
</evidence>
<protein>
    <submittedName>
        <fullName evidence="2">Endonuclease, Uma2 family (Restriction endonuclease fold)</fullName>
    </submittedName>
</protein>
<evidence type="ECO:0000259" key="1">
    <source>
        <dbReference type="Pfam" id="PF05685"/>
    </source>
</evidence>
<evidence type="ECO:0000313" key="2">
    <source>
        <dbReference type="EMBL" id="SKA74936.1"/>
    </source>
</evidence>
<dbReference type="InterPro" id="IPR008538">
    <property type="entry name" value="Uma2"/>
</dbReference>
<gene>
    <name evidence="2" type="ORF">SAMN02745130_01445</name>
</gene>
<name>A0A1T4WCA7_9GAMM</name>
<dbReference type="Pfam" id="PF05685">
    <property type="entry name" value="Uma2"/>
    <property type="match status" value="1"/>
</dbReference>
<proteinExistence type="predicted"/>
<dbReference type="OrthoDB" id="26750at2"/>
<keyword evidence="2" id="KW-0378">Hydrolase</keyword>
<keyword evidence="2" id="KW-0540">Nuclease</keyword>
<dbReference type="EMBL" id="FUYB01000005">
    <property type="protein sequence ID" value="SKA74936.1"/>
    <property type="molecule type" value="Genomic_DNA"/>
</dbReference>
<dbReference type="AlphaFoldDB" id="A0A1T4WCA7"/>
<sequence length="192" mass="21784">MNTARSLTTTLISEADYLTSEQQATERHEYVRGQAYLIARASKRHNRIAMNCVVQMTLATRNTACNVYASEVKVHSEKYHCYYYPDVVVGCEPDEASDYILEQPCLIVEVSSDSTLRKDYLEKLLVYQTMPSLQAYLIVAQDKIQVDMLVRSADGLWELQQFNDLAAELNLPCPLMSLQVATIYEGLELLAD</sequence>
<dbReference type="SUPFAM" id="SSF52980">
    <property type="entry name" value="Restriction endonuclease-like"/>
    <property type="match status" value="1"/>
</dbReference>
<dbReference type="PANTHER" id="PTHR36558">
    <property type="entry name" value="GLR1098 PROTEIN"/>
    <property type="match status" value="1"/>
</dbReference>
<organism evidence="2 3">
    <name type="scientific">Thiothrix eikelboomii</name>
    <dbReference type="NCBI Taxonomy" id="92487"/>
    <lineage>
        <taxon>Bacteria</taxon>
        <taxon>Pseudomonadati</taxon>
        <taxon>Pseudomonadota</taxon>
        <taxon>Gammaproteobacteria</taxon>
        <taxon>Thiotrichales</taxon>
        <taxon>Thiotrichaceae</taxon>
        <taxon>Thiothrix</taxon>
    </lineage>
</organism>
<dbReference type="PANTHER" id="PTHR36558:SF1">
    <property type="entry name" value="RESTRICTION ENDONUCLEASE DOMAIN-CONTAINING PROTEIN-RELATED"/>
    <property type="match status" value="1"/>
</dbReference>
<dbReference type="InterPro" id="IPR012296">
    <property type="entry name" value="Nuclease_put_TT1808"/>
</dbReference>
<accession>A0A1T4WCA7</accession>
<dbReference type="CDD" id="cd06260">
    <property type="entry name" value="DUF820-like"/>
    <property type="match status" value="1"/>
</dbReference>
<dbReference type="Proteomes" id="UP000190460">
    <property type="component" value="Unassembled WGS sequence"/>
</dbReference>
<dbReference type="Gene3D" id="3.90.1570.10">
    <property type="entry name" value="tt1808, chain A"/>
    <property type="match status" value="1"/>
</dbReference>
<keyword evidence="3" id="KW-1185">Reference proteome</keyword>
<feature type="domain" description="Putative restriction endonuclease" evidence="1">
    <location>
        <begin position="16"/>
        <end position="174"/>
    </location>
</feature>
<dbReference type="GO" id="GO:0004519">
    <property type="term" value="F:endonuclease activity"/>
    <property type="evidence" value="ECO:0007669"/>
    <property type="project" value="UniProtKB-KW"/>
</dbReference>
<dbReference type="RefSeq" id="WP_078921922.1">
    <property type="nucleotide sequence ID" value="NZ_FUYB01000005.1"/>
</dbReference>
<dbReference type="InterPro" id="IPR011335">
    <property type="entry name" value="Restrct_endonuc-II-like"/>
</dbReference>